<dbReference type="PATRIC" id="fig|931276.5.peg.3167"/>
<dbReference type="InterPro" id="IPR029039">
    <property type="entry name" value="Flavoprotein-like_sf"/>
</dbReference>
<dbReference type="GO" id="GO:0051536">
    <property type="term" value="F:iron-sulfur cluster binding"/>
    <property type="evidence" value="ECO:0007669"/>
    <property type="project" value="UniProtKB-KW"/>
</dbReference>
<dbReference type="Gene3D" id="3.30.70.20">
    <property type="match status" value="1"/>
</dbReference>
<dbReference type="SUPFAM" id="SSF52218">
    <property type="entry name" value="Flavoproteins"/>
    <property type="match status" value="1"/>
</dbReference>
<feature type="domain" description="4Fe-4S ferredoxin-type" evidence="4">
    <location>
        <begin position="174"/>
        <end position="205"/>
    </location>
</feature>
<dbReference type="Pfam" id="PF13187">
    <property type="entry name" value="Fer4_9"/>
    <property type="match status" value="1"/>
</dbReference>
<dbReference type="HOGENOM" id="CLU_068049_0_0_9"/>
<dbReference type="InterPro" id="IPR017896">
    <property type="entry name" value="4Fe4S_Fe-S-bd"/>
</dbReference>
<reference evidence="5 6" key="1">
    <citation type="submission" date="2013-02" db="EMBL/GenBank/DDBJ databases">
        <title>Genome sequence of Clostridium saccharoperbutylacetonicum N1-4(HMT).</title>
        <authorList>
            <person name="Poehlein A."/>
            <person name="Daniel R."/>
        </authorList>
    </citation>
    <scope>NUCLEOTIDE SEQUENCE [LARGE SCALE GENOMIC DNA]</scope>
    <source>
        <strain evidence="6">N1-4(HMT)</strain>
    </source>
</reference>
<dbReference type="eggNOG" id="COG1145">
    <property type="taxonomic scope" value="Bacteria"/>
</dbReference>
<dbReference type="Pfam" id="PF12724">
    <property type="entry name" value="Flavodoxin_5"/>
    <property type="match status" value="1"/>
</dbReference>
<dbReference type="InterPro" id="IPR017900">
    <property type="entry name" value="4Fe4S_Fe_S_CS"/>
</dbReference>
<dbReference type="Gene3D" id="3.40.50.360">
    <property type="match status" value="1"/>
</dbReference>
<dbReference type="EMBL" id="CP004121">
    <property type="protein sequence ID" value="AGF56905.1"/>
    <property type="molecule type" value="Genomic_DNA"/>
</dbReference>
<keyword evidence="6" id="KW-1185">Reference proteome</keyword>
<evidence type="ECO:0000259" key="4">
    <source>
        <dbReference type="PROSITE" id="PS51379"/>
    </source>
</evidence>
<dbReference type="KEGG" id="csr:Cspa_c31440"/>
<evidence type="ECO:0000313" key="5">
    <source>
        <dbReference type="EMBL" id="AGF56905.1"/>
    </source>
</evidence>
<accession>M1LUY6</accession>
<dbReference type="OrthoDB" id="9813995at2"/>
<organism evidence="5 6">
    <name type="scientific">Clostridium saccharoperbutylacetonicum N1-4(HMT)</name>
    <dbReference type="NCBI Taxonomy" id="931276"/>
    <lineage>
        <taxon>Bacteria</taxon>
        <taxon>Bacillati</taxon>
        <taxon>Bacillota</taxon>
        <taxon>Clostridia</taxon>
        <taxon>Eubacteriales</taxon>
        <taxon>Clostridiaceae</taxon>
        <taxon>Clostridium</taxon>
    </lineage>
</organism>
<dbReference type="InterPro" id="IPR026816">
    <property type="entry name" value="Flavodoxin_dom"/>
</dbReference>
<dbReference type="NCBIfam" id="NF038196">
    <property type="entry name" value="ferrodoxin_EFR1"/>
    <property type="match status" value="1"/>
</dbReference>
<protein>
    <submittedName>
        <fullName evidence="5">Flavodoxin</fullName>
    </submittedName>
</protein>
<evidence type="ECO:0000313" key="6">
    <source>
        <dbReference type="Proteomes" id="UP000011728"/>
    </source>
</evidence>
<dbReference type="RefSeq" id="WP_015393224.1">
    <property type="nucleotide sequence ID" value="NC_020291.1"/>
</dbReference>
<evidence type="ECO:0000256" key="3">
    <source>
        <dbReference type="ARBA" id="ARBA00023014"/>
    </source>
</evidence>
<dbReference type="Proteomes" id="UP000011728">
    <property type="component" value="Chromosome"/>
</dbReference>
<dbReference type="SUPFAM" id="SSF54862">
    <property type="entry name" value="4Fe-4S ferredoxins"/>
    <property type="match status" value="1"/>
</dbReference>
<sequence>MAKNIIFYFSGTGNSLKVAKDIASAIQDCELISMGKSHKLSGTYERIGFVYPIYAGGMPGAVERFVKALDLLANKNSFIFAVCTSGSGSAGGLTNISKIIGGKGGKLSYGESIKCFSNYVGLYAMGSDADNKAKAQSQATKQVIKDIQSLVVKPPCKNNPIALLHGPFIKWMAKRDKGFNVSEACNGCSTCSKVCPVGNIKMQDGKPIFLHNCEQCMACIQWCPKQSINLKNKTQNRGRYHHPEITLAEMINRK</sequence>
<keyword evidence="2" id="KW-0408">Iron</keyword>
<evidence type="ECO:0000256" key="1">
    <source>
        <dbReference type="ARBA" id="ARBA00022723"/>
    </source>
</evidence>
<gene>
    <name evidence="5" type="ORF">Cspa_c31440</name>
</gene>
<name>M1LUY6_9CLOT</name>
<feature type="domain" description="4Fe-4S ferredoxin-type" evidence="4">
    <location>
        <begin position="206"/>
        <end position="233"/>
    </location>
</feature>
<dbReference type="InterPro" id="IPR047964">
    <property type="entry name" value="EFR1-like"/>
</dbReference>
<keyword evidence="3" id="KW-0411">Iron-sulfur</keyword>
<dbReference type="GO" id="GO:0046872">
    <property type="term" value="F:metal ion binding"/>
    <property type="evidence" value="ECO:0007669"/>
    <property type="project" value="UniProtKB-KW"/>
</dbReference>
<proteinExistence type="predicted"/>
<dbReference type="PROSITE" id="PS00198">
    <property type="entry name" value="4FE4S_FER_1"/>
    <property type="match status" value="1"/>
</dbReference>
<dbReference type="AlphaFoldDB" id="M1LUY6"/>
<evidence type="ECO:0000256" key="2">
    <source>
        <dbReference type="ARBA" id="ARBA00023004"/>
    </source>
</evidence>
<dbReference type="PROSITE" id="PS51379">
    <property type="entry name" value="4FE4S_FER_2"/>
    <property type="match status" value="2"/>
</dbReference>
<keyword evidence="1" id="KW-0479">Metal-binding</keyword>